<dbReference type="GO" id="GO:0003677">
    <property type="term" value="F:DNA binding"/>
    <property type="evidence" value="ECO:0007669"/>
    <property type="project" value="UniProtKB-UniRule"/>
</dbReference>
<proteinExistence type="predicted"/>
<dbReference type="PANTHER" id="PTHR43479:SF11">
    <property type="entry name" value="ACREF_ENVCD OPERON REPRESSOR-RELATED"/>
    <property type="match status" value="1"/>
</dbReference>
<dbReference type="EMBL" id="MIJE01000022">
    <property type="protein sequence ID" value="OEF97158.1"/>
    <property type="molecule type" value="Genomic_DNA"/>
</dbReference>
<dbReference type="InterPro" id="IPR050624">
    <property type="entry name" value="HTH-type_Tx_Regulator"/>
</dbReference>
<comment type="caution">
    <text evidence="4">The sequence shown here is derived from an EMBL/GenBank/DDBJ whole genome shotgun (WGS) entry which is preliminary data.</text>
</comment>
<dbReference type="Proteomes" id="UP000094296">
    <property type="component" value="Unassembled WGS sequence"/>
</dbReference>
<dbReference type="PROSITE" id="PS50977">
    <property type="entry name" value="HTH_TETR_2"/>
    <property type="match status" value="1"/>
</dbReference>
<dbReference type="OrthoDB" id="9812993at2"/>
<evidence type="ECO:0000256" key="1">
    <source>
        <dbReference type="ARBA" id="ARBA00023125"/>
    </source>
</evidence>
<dbReference type="PANTHER" id="PTHR43479">
    <property type="entry name" value="ACREF/ENVCD OPERON REPRESSOR-RELATED"/>
    <property type="match status" value="1"/>
</dbReference>
<dbReference type="InterPro" id="IPR001647">
    <property type="entry name" value="HTH_TetR"/>
</dbReference>
<keyword evidence="1 2" id="KW-0238">DNA-binding</keyword>
<gene>
    <name evidence="4" type="ORF">BHF68_06060</name>
</gene>
<dbReference type="PRINTS" id="PR00455">
    <property type="entry name" value="HTHTETR"/>
</dbReference>
<protein>
    <submittedName>
        <fullName evidence="4">Transcriptional regulator</fullName>
    </submittedName>
</protein>
<dbReference type="InterPro" id="IPR009057">
    <property type="entry name" value="Homeodomain-like_sf"/>
</dbReference>
<dbReference type="Gene3D" id="1.10.357.10">
    <property type="entry name" value="Tetracycline Repressor, domain 2"/>
    <property type="match status" value="1"/>
</dbReference>
<dbReference type="SUPFAM" id="SSF46689">
    <property type="entry name" value="Homeodomain-like"/>
    <property type="match status" value="1"/>
</dbReference>
<evidence type="ECO:0000256" key="2">
    <source>
        <dbReference type="PROSITE-ProRule" id="PRU00335"/>
    </source>
</evidence>
<dbReference type="AlphaFoldDB" id="A0A1E5G2E1"/>
<dbReference type="RefSeq" id="WP_069643204.1">
    <property type="nucleotide sequence ID" value="NZ_MIJE01000022.1"/>
</dbReference>
<accession>A0A1E5G2E1</accession>
<evidence type="ECO:0000313" key="4">
    <source>
        <dbReference type="EMBL" id="OEF97158.1"/>
    </source>
</evidence>
<keyword evidence="5" id="KW-1185">Reference proteome</keyword>
<dbReference type="Pfam" id="PF00440">
    <property type="entry name" value="TetR_N"/>
    <property type="match status" value="1"/>
</dbReference>
<feature type="DNA-binding region" description="H-T-H motif" evidence="2">
    <location>
        <begin position="25"/>
        <end position="44"/>
    </location>
</feature>
<reference evidence="4 5" key="1">
    <citation type="submission" date="2016-09" db="EMBL/GenBank/DDBJ databases">
        <title>Draft genome sequence for the type strain of Desulfuribacillus alkaliarsenatis AHT28, an obligately anaerobic, sulfidogenic bacterium isolated from Russian soda lake sediments.</title>
        <authorList>
            <person name="Abin C.A."/>
            <person name="Hollibaugh J.T."/>
        </authorList>
    </citation>
    <scope>NUCLEOTIDE SEQUENCE [LARGE SCALE GENOMIC DNA]</scope>
    <source>
        <strain evidence="4 5">AHT28</strain>
    </source>
</reference>
<dbReference type="STRING" id="766136.BHF68_06060"/>
<organism evidence="4 5">
    <name type="scientific">Desulfuribacillus alkaliarsenatis</name>
    <dbReference type="NCBI Taxonomy" id="766136"/>
    <lineage>
        <taxon>Bacteria</taxon>
        <taxon>Bacillati</taxon>
        <taxon>Bacillota</taxon>
        <taxon>Desulfuribacillia</taxon>
        <taxon>Desulfuribacillales</taxon>
        <taxon>Desulfuribacillaceae</taxon>
        <taxon>Desulfuribacillus</taxon>
    </lineage>
</organism>
<feature type="domain" description="HTH tetR-type" evidence="3">
    <location>
        <begin position="2"/>
        <end position="62"/>
    </location>
</feature>
<evidence type="ECO:0000313" key="5">
    <source>
        <dbReference type="Proteomes" id="UP000094296"/>
    </source>
</evidence>
<sequence length="190" mass="22361">MEHIKADILQAGKELFSEKGFKDTSVSDITKAVGIGVGSLYKYYSSKEQLFAEIFFAEGDSLKRSIFDKLDLDDEPVKVSKQIVQEIFTGVRSNPILMEWYNLDTFIKINKKLDLDETGKEHHDFSYRFFIDLIEMWKDKGKIRKDFDSNLILAFFNSLQYIDLHREEIGEQYFPEFFDYMVEFIVRGLE</sequence>
<name>A0A1E5G2E1_9FIRM</name>
<evidence type="ECO:0000259" key="3">
    <source>
        <dbReference type="PROSITE" id="PS50977"/>
    </source>
</evidence>